<evidence type="ECO:0000256" key="6">
    <source>
        <dbReference type="ARBA" id="ARBA00023065"/>
    </source>
</evidence>
<keyword evidence="7" id="KW-0472">Membrane</keyword>
<evidence type="ECO:0000256" key="9">
    <source>
        <dbReference type="ARBA" id="ARBA00023310"/>
    </source>
</evidence>
<reference evidence="11 12" key="1">
    <citation type="submission" date="2017-03" db="EMBL/GenBank/DDBJ databases">
        <authorList>
            <person name="Afonso C.L."/>
            <person name="Miller P.J."/>
            <person name="Scott M.A."/>
            <person name="Spackman E."/>
            <person name="Goraichik I."/>
            <person name="Dimitrov K.M."/>
            <person name="Suarez D.L."/>
            <person name="Swayne D.E."/>
        </authorList>
    </citation>
    <scope>NUCLEOTIDE SEQUENCE [LARGE SCALE GENOMIC DNA]</scope>
    <source>
        <strain evidence="11 12">CECT 8287</strain>
    </source>
</reference>
<evidence type="ECO:0000256" key="7">
    <source>
        <dbReference type="ARBA" id="ARBA00023136"/>
    </source>
</evidence>
<feature type="compositionally biased region" description="Basic and acidic residues" evidence="10">
    <location>
        <begin position="306"/>
        <end position="315"/>
    </location>
</feature>
<feature type="region of interest" description="Disordered" evidence="10">
    <location>
        <begin position="295"/>
        <end position="315"/>
    </location>
</feature>
<dbReference type="EMBL" id="FWFL01000003">
    <property type="protein sequence ID" value="SLN31148.1"/>
    <property type="molecule type" value="Genomic_DNA"/>
</dbReference>
<organism evidence="11 12">
    <name type="scientific">Roseovarius litorisediminis</name>
    <dbReference type="NCBI Taxonomy" id="1312363"/>
    <lineage>
        <taxon>Bacteria</taxon>
        <taxon>Pseudomonadati</taxon>
        <taxon>Pseudomonadota</taxon>
        <taxon>Alphaproteobacteria</taxon>
        <taxon>Rhodobacterales</taxon>
        <taxon>Roseobacteraceae</taxon>
        <taxon>Roseovarius</taxon>
    </lineage>
</organism>
<keyword evidence="5" id="KW-0375">Hydrogen ion transport</keyword>
<dbReference type="PRINTS" id="PR00126">
    <property type="entry name" value="ATPASEGAMMA"/>
</dbReference>
<comment type="function">
    <text evidence="1">Produces ATP from ADP in the presence of a proton gradient across the membrane. The gamma chain is believed to be important in regulating ATPase activity and the flow of protons through the CF(0) complex.</text>
</comment>
<sequence length="315" mass="34520">MTQTLEKLARQTSSLKGIRSVVHTMKTLSVINASPYEQAAQAIELYHETVLDGLHSFLTAFGPIEDTSRHKAGNVLIIFGSDHGLCGNYNEVLARHAAAQIDGSTASPVRVLCVGAQMADALADQHIRIDQTLFPAASVDGIGRLANLLIQRLEDIRSEDPAREMAVSLAYVTQDGAKGQRPVVTSLLPIDQALLTRLQAKPWTSRSRPFFSMPPGDLFLTLVRSHLFATLFRAIAEALMTENAARLALMQQAEKSVDDRLETLLQQTRAVRQDEITTELLDVIIGFEALRKGRAKKARQPSQETGADRVPPHAI</sequence>
<comment type="similarity">
    <text evidence="3">Belongs to the ATPase gamma chain family.</text>
</comment>
<keyword evidence="9" id="KW-0066">ATP synthesis</keyword>
<proteinExistence type="inferred from homology"/>
<evidence type="ECO:0000256" key="5">
    <source>
        <dbReference type="ARBA" id="ARBA00022781"/>
    </source>
</evidence>
<dbReference type="AlphaFoldDB" id="A0A1Y5S3Z9"/>
<dbReference type="CDD" id="cd12151">
    <property type="entry name" value="F1-ATPase_gamma"/>
    <property type="match status" value="1"/>
</dbReference>
<dbReference type="PANTHER" id="PTHR11693">
    <property type="entry name" value="ATP SYNTHASE GAMMA CHAIN"/>
    <property type="match status" value="1"/>
</dbReference>
<dbReference type="Gene3D" id="3.40.1380.10">
    <property type="match status" value="1"/>
</dbReference>
<evidence type="ECO:0000313" key="12">
    <source>
        <dbReference type="Proteomes" id="UP000193827"/>
    </source>
</evidence>
<dbReference type="GO" id="GO:0046933">
    <property type="term" value="F:proton-transporting ATP synthase activity, rotational mechanism"/>
    <property type="evidence" value="ECO:0007669"/>
    <property type="project" value="InterPro"/>
</dbReference>
<keyword evidence="6" id="KW-0406">Ion transport</keyword>
<dbReference type="SUPFAM" id="SSF52943">
    <property type="entry name" value="ATP synthase (F1-ATPase), gamma subunit"/>
    <property type="match status" value="1"/>
</dbReference>
<name>A0A1Y5S3Z9_9RHOB</name>
<dbReference type="Proteomes" id="UP000193827">
    <property type="component" value="Unassembled WGS sequence"/>
</dbReference>
<dbReference type="GO" id="GO:0045259">
    <property type="term" value="C:proton-transporting ATP synthase complex"/>
    <property type="evidence" value="ECO:0007669"/>
    <property type="project" value="UniProtKB-KW"/>
</dbReference>
<dbReference type="InterPro" id="IPR035968">
    <property type="entry name" value="ATP_synth_F1_ATPase_gsu"/>
</dbReference>
<keyword evidence="8" id="KW-0139">CF(1)</keyword>
<evidence type="ECO:0000256" key="8">
    <source>
        <dbReference type="ARBA" id="ARBA00023196"/>
    </source>
</evidence>
<dbReference type="Gene3D" id="1.10.287.80">
    <property type="entry name" value="ATP synthase, gamma subunit, helix hairpin domain"/>
    <property type="match status" value="1"/>
</dbReference>
<evidence type="ECO:0000256" key="4">
    <source>
        <dbReference type="ARBA" id="ARBA00022448"/>
    </source>
</evidence>
<comment type="subcellular location">
    <subcellularLocation>
        <location evidence="2">Membrane</location>
        <topology evidence="2">Peripheral membrane protein</topology>
    </subcellularLocation>
</comment>
<dbReference type="RefSeq" id="WP_085891696.1">
    <property type="nucleotide sequence ID" value="NZ_FWFL01000003.1"/>
</dbReference>
<accession>A0A1Y5S3Z9</accession>
<dbReference type="OrthoDB" id="9812769at2"/>
<dbReference type="InterPro" id="IPR000131">
    <property type="entry name" value="ATP_synth_F1_gsu"/>
</dbReference>
<gene>
    <name evidence="11" type="primary">atpG_3</name>
    <name evidence="11" type="ORF">PEL8287_01452</name>
</gene>
<evidence type="ECO:0000313" key="11">
    <source>
        <dbReference type="EMBL" id="SLN31148.1"/>
    </source>
</evidence>
<keyword evidence="4" id="KW-0813">Transport</keyword>
<dbReference type="PANTHER" id="PTHR11693:SF22">
    <property type="entry name" value="ATP SYNTHASE SUBUNIT GAMMA, MITOCHONDRIAL"/>
    <property type="match status" value="1"/>
</dbReference>
<evidence type="ECO:0000256" key="2">
    <source>
        <dbReference type="ARBA" id="ARBA00004170"/>
    </source>
</evidence>
<evidence type="ECO:0000256" key="3">
    <source>
        <dbReference type="ARBA" id="ARBA00007681"/>
    </source>
</evidence>
<protein>
    <submittedName>
        <fullName evidence="11">ATP synthase gamma chain</fullName>
    </submittedName>
</protein>
<evidence type="ECO:0000256" key="1">
    <source>
        <dbReference type="ARBA" id="ARBA00003456"/>
    </source>
</evidence>
<keyword evidence="12" id="KW-1185">Reference proteome</keyword>
<evidence type="ECO:0000256" key="10">
    <source>
        <dbReference type="SAM" id="MobiDB-lite"/>
    </source>
</evidence>
<dbReference type="Pfam" id="PF00231">
    <property type="entry name" value="ATP-synt"/>
    <property type="match status" value="1"/>
</dbReference>